<sequence length="145" mass="15846">MPVLLLFVLAGVVGCAANSWIAFALTVLGVPAALVMLGSLAERSRPSSSPYLADKYDLSGGRVGRRVRAGGARLSGRPLVRPVVPRMSRAERRAVRERAALAERKRHAGEVERLAVEFGLPNPTYEKFVAEEQARLRKIREALED</sequence>
<accession>A0A919JZ46</accession>
<dbReference type="Proteomes" id="UP000636960">
    <property type="component" value="Unassembled WGS sequence"/>
</dbReference>
<evidence type="ECO:0000313" key="1">
    <source>
        <dbReference type="EMBL" id="GIE95952.1"/>
    </source>
</evidence>
<gene>
    <name evidence="1" type="ORF">Ari01nite_34170</name>
</gene>
<name>A0A919JZ46_9ACTN</name>
<comment type="caution">
    <text evidence="1">The sequence shown here is derived from an EMBL/GenBank/DDBJ whole genome shotgun (WGS) entry which is preliminary data.</text>
</comment>
<dbReference type="RefSeq" id="WP_203782241.1">
    <property type="nucleotide sequence ID" value="NZ_BOMV01000039.1"/>
</dbReference>
<keyword evidence="2" id="KW-1185">Reference proteome</keyword>
<organism evidence="1 2">
    <name type="scientific">Paractinoplanes rishiriensis</name>
    <dbReference type="NCBI Taxonomy" id="1050105"/>
    <lineage>
        <taxon>Bacteria</taxon>
        <taxon>Bacillati</taxon>
        <taxon>Actinomycetota</taxon>
        <taxon>Actinomycetes</taxon>
        <taxon>Micromonosporales</taxon>
        <taxon>Micromonosporaceae</taxon>
        <taxon>Paractinoplanes</taxon>
    </lineage>
</organism>
<dbReference type="AlphaFoldDB" id="A0A919JZ46"/>
<reference evidence="1" key="1">
    <citation type="submission" date="2021-01" db="EMBL/GenBank/DDBJ databases">
        <title>Whole genome shotgun sequence of Actinoplanes rishiriensis NBRC 108556.</title>
        <authorList>
            <person name="Komaki H."/>
            <person name="Tamura T."/>
        </authorList>
    </citation>
    <scope>NUCLEOTIDE SEQUENCE</scope>
    <source>
        <strain evidence="1">NBRC 108556</strain>
    </source>
</reference>
<protein>
    <submittedName>
        <fullName evidence="1">Uncharacterized protein</fullName>
    </submittedName>
</protein>
<evidence type="ECO:0000313" key="2">
    <source>
        <dbReference type="Proteomes" id="UP000636960"/>
    </source>
</evidence>
<proteinExistence type="predicted"/>
<dbReference type="EMBL" id="BOMV01000039">
    <property type="protein sequence ID" value="GIE95952.1"/>
    <property type="molecule type" value="Genomic_DNA"/>
</dbReference>